<feature type="transmembrane region" description="Helical" evidence="6">
    <location>
        <begin position="451"/>
        <end position="471"/>
    </location>
</feature>
<feature type="transmembrane region" description="Helical" evidence="6">
    <location>
        <begin position="7"/>
        <end position="25"/>
    </location>
</feature>
<feature type="transmembrane region" description="Helical" evidence="6">
    <location>
        <begin position="424"/>
        <end position="445"/>
    </location>
</feature>
<feature type="transmembrane region" description="Helical" evidence="6">
    <location>
        <begin position="255"/>
        <end position="275"/>
    </location>
</feature>
<feature type="transmembrane region" description="Helical" evidence="6">
    <location>
        <begin position="207"/>
        <end position="225"/>
    </location>
</feature>
<feature type="transmembrane region" description="Helical" evidence="6">
    <location>
        <begin position="356"/>
        <end position="375"/>
    </location>
</feature>
<dbReference type="Proteomes" id="UP000632195">
    <property type="component" value="Unassembled WGS sequence"/>
</dbReference>
<keyword evidence="8" id="KW-1185">Reference proteome</keyword>
<evidence type="ECO:0000313" key="7">
    <source>
        <dbReference type="EMBL" id="GGM71694.1"/>
    </source>
</evidence>
<feature type="transmembrane region" description="Helical" evidence="6">
    <location>
        <begin position="144"/>
        <end position="165"/>
    </location>
</feature>
<dbReference type="EMBL" id="BMNY01000001">
    <property type="protein sequence ID" value="GGM71694.1"/>
    <property type="molecule type" value="Genomic_DNA"/>
</dbReference>
<dbReference type="InterPro" id="IPR002797">
    <property type="entry name" value="Polysacc_synth"/>
</dbReference>
<reference evidence="7" key="1">
    <citation type="journal article" date="2014" name="Int. J. Syst. Evol. Microbiol.">
        <title>Complete genome sequence of Corynebacterium casei LMG S-19264T (=DSM 44701T), isolated from a smear-ripened cheese.</title>
        <authorList>
            <consortium name="US DOE Joint Genome Institute (JGI-PGF)"/>
            <person name="Walter F."/>
            <person name="Albersmeier A."/>
            <person name="Kalinowski J."/>
            <person name="Ruckert C."/>
        </authorList>
    </citation>
    <scope>NUCLEOTIDE SEQUENCE</scope>
    <source>
        <strain evidence="7">JCM 13583</strain>
    </source>
</reference>
<feature type="transmembrane region" description="Helical" evidence="6">
    <location>
        <begin position="327"/>
        <end position="344"/>
    </location>
</feature>
<gene>
    <name evidence="7" type="ORF">GCM10007108_07240</name>
</gene>
<evidence type="ECO:0008006" key="9">
    <source>
        <dbReference type="Google" id="ProtNLM"/>
    </source>
</evidence>
<reference evidence="7" key="2">
    <citation type="submission" date="2022-09" db="EMBL/GenBank/DDBJ databases">
        <authorList>
            <person name="Sun Q."/>
            <person name="Ohkuma M."/>
        </authorList>
    </citation>
    <scope>NUCLEOTIDE SEQUENCE</scope>
    <source>
        <strain evidence="7">JCM 13583</strain>
    </source>
</reference>
<dbReference type="Pfam" id="PF01943">
    <property type="entry name" value="Polysacc_synt"/>
    <property type="match status" value="1"/>
</dbReference>
<dbReference type="InterPro" id="IPR050833">
    <property type="entry name" value="Poly_Biosynth_Transport"/>
</dbReference>
<protein>
    <recommendedName>
        <fullName evidence="9">O-antigen/teichoic acid export membrane protein</fullName>
    </recommendedName>
</protein>
<proteinExistence type="predicted"/>
<feature type="transmembrane region" description="Helical" evidence="6">
    <location>
        <begin position="171"/>
        <end position="195"/>
    </location>
</feature>
<comment type="subcellular location">
    <subcellularLocation>
        <location evidence="1">Cell membrane</location>
        <topology evidence="1">Multi-pass membrane protein</topology>
    </subcellularLocation>
</comment>
<feature type="transmembrane region" description="Helical" evidence="6">
    <location>
        <begin position="113"/>
        <end position="132"/>
    </location>
</feature>
<feature type="transmembrane region" description="Helical" evidence="6">
    <location>
        <begin position="295"/>
        <end position="321"/>
    </location>
</feature>
<evidence type="ECO:0000256" key="6">
    <source>
        <dbReference type="SAM" id="Phobius"/>
    </source>
</evidence>
<dbReference type="GO" id="GO:0005886">
    <property type="term" value="C:plasma membrane"/>
    <property type="evidence" value="ECO:0007669"/>
    <property type="project" value="UniProtKB-SubCell"/>
</dbReference>
<dbReference type="PANTHER" id="PTHR30250">
    <property type="entry name" value="PST FAMILY PREDICTED COLANIC ACID TRANSPORTER"/>
    <property type="match status" value="1"/>
</dbReference>
<evidence type="ECO:0000256" key="5">
    <source>
        <dbReference type="ARBA" id="ARBA00023136"/>
    </source>
</evidence>
<evidence type="ECO:0000256" key="2">
    <source>
        <dbReference type="ARBA" id="ARBA00022475"/>
    </source>
</evidence>
<dbReference type="AlphaFoldDB" id="A0AA37BQU3"/>
<feature type="transmembrane region" description="Helical" evidence="6">
    <location>
        <begin position="31"/>
        <end position="50"/>
    </location>
</feature>
<evidence type="ECO:0000256" key="3">
    <source>
        <dbReference type="ARBA" id="ARBA00022692"/>
    </source>
</evidence>
<dbReference type="PANTHER" id="PTHR30250:SF11">
    <property type="entry name" value="O-ANTIGEN TRANSPORTER-RELATED"/>
    <property type="match status" value="1"/>
</dbReference>
<accession>A0AA37BQU3</accession>
<keyword evidence="4 6" id="KW-1133">Transmembrane helix</keyword>
<evidence type="ECO:0000256" key="4">
    <source>
        <dbReference type="ARBA" id="ARBA00022989"/>
    </source>
</evidence>
<keyword evidence="5 6" id="KW-0472">Membrane</keyword>
<evidence type="ECO:0000256" key="1">
    <source>
        <dbReference type="ARBA" id="ARBA00004651"/>
    </source>
</evidence>
<comment type="caution">
    <text evidence="7">The sequence shown here is derived from an EMBL/GenBank/DDBJ whole genome shotgun (WGS) entry which is preliminary data.</text>
</comment>
<feature type="transmembrane region" description="Helical" evidence="6">
    <location>
        <begin position="381"/>
        <end position="403"/>
    </location>
</feature>
<organism evidence="7 8">
    <name type="scientific">Thermogymnomonas acidicola</name>
    <dbReference type="NCBI Taxonomy" id="399579"/>
    <lineage>
        <taxon>Archaea</taxon>
        <taxon>Methanobacteriati</taxon>
        <taxon>Thermoplasmatota</taxon>
        <taxon>Thermoplasmata</taxon>
        <taxon>Thermoplasmatales</taxon>
        <taxon>Thermogymnomonas</taxon>
    </lineage>
</organism>
<name>A0AA37BQU3_9ARCH</name>
<keyword evidence="2" id="KW-1003">Cell membrane</keyword>
<keyword evidence="3 6" id="KW-0812">Transmembrane</keyword>
<sequence length="499" mass="55325">MLVLQSAVNGILGYIGLFFVTRFIGATAYGYLAFGMGFAGTLFFMNDLGFSQAHIRNISSGASFREANETFLAIKLLLGGIFVIVVISALLIWTDILHKGFQNPVEFDVILALIPYYFFQNMLGFSNAFYTARLHSARMSFPGLVEATFRNSTFIIIGALAHFHVISVGEALGGLILSIIYSVSYTLYFTVSYLIGRPWNIGRPRLTLLRSYMAFALPLAVSSSLSTVNGNIDKVIVQFFWHADATGAFYASQRIVTIITTMSSSLYIFFLPLFVRMLGSREDFDTSVQEYERIVSLFALPIVVAFIVMHLYITNLFTAAYDSYSEMLMFLSANAYIAAVTMPYSSALTAENKTWVVGRISIYAVIVNIALNLLLVPPSIFGFRAISLGATGASVSLLSATLFSSFLYRYRVWRDKGIGYPKGITVQAVPVAAQAAFLYICSRVLHPYDILILAPVLAASVIIYLGFAVLLRQITIGQIFMFIRMVNPKRIVSGMREER</sequence>
<evidence type="ECO:0000313" key="8">
    <source>
        <dbReference type="Proteomes" id="UP000632195"/>
    </source>
</evidence>
<feature type="transmembrane region" description="Helical" evidence="6">
    <location>
        <begin position="71"/>
        <end position="93"/>
    </location>
</feature>